<dbReference type="GO" id="GO:0022625">
    <property type="term" value="C:cytosolic large ribosomal subunit"/>
    <property type="evidence" value="ECO:0007669"/>
    <property type="project" value="TreeGrafter"/>
</dbReference>
<dbReference type="Proteomes" id="UP000322159">
    <property type="component" value="Chromosome"/>
</dbReference>
<dbReference type="OrthoDB" id="9801330at2"/>
<reference evidence="8 9" key="1">
    <citation type="submission" date="2019-09" db="EMBL/GenBank/DDBJ databases">
        <title>Genome sequencing of strain KACC 19322.</title>
        <authorList>
            <person name="Heo J."/>
            <person name="Kim S.-J."/>
            <person name="Kim J.-S."/>
            <person name="Hong S.-B."/>
            <person name="Kwon S.-W."/>
        </authorList>
    </citation>
    <scope>NUCLEOTIDE SEQUENCE [LARGE SCALE GENOMIC DNA]</scope>
    <source>
        <strain evidence="8 9">KACC 19322</strain>
    </source>
</reference>
<evidence type="ECO:0000256" key="4">
    <source>
        <dbReference type="ARBA" id="ARBA00035201"/>
    </source>
</evidence>
<dbReference type="KEGG" id="lyk:FLP23_04140"/>
<dbReference type="FunFam" id="3.90.1180.10:FF:000001">
    <property type="entry name" value="50S ribosomal protein L13"/>
    <property type="match status" value="1"/>
</dbReference>
<dbReference type="EMBL" id="CP043504">
    <property type="protein sequence ID" value="QEO09272.1"/>
    <property type="molecule type" value="Genomic_DNA"/>
</dbReference>
<accession>A0A5C1Y8K0</accession>
<dbReference type="InterPro" id="IPR023563">
    <property type="entry name" value="Ribosomal_uL13_CS"/>
</dbReference>
<evidence type="ECO:0000313" key="8">
    <source>
        <dbReference type="EMBL" id="QEO09272.1"/>
    </source>
</evidence>
<dbReference type="AlphaFoldDB" id="A0A5C1Y8K0"/>
<evidence type="ECO:0000256" key="5">
    <source>
        <dbReference type="HAMAP-Rule" id="MF_01366"/>
    </source>
</evidence>
<dbReference type="PROSITE" id="PS00783">
    <property type="entry name" value="RIBOSOMAL_L13"/>
    <property type="match status" value="1"/>
</dbReference>
<proteinExistence type="inferred from homology"/>
<evidence type="ECO:0000256" key="6">
    <source>
        <dbReference type="RuleBase" id="RU003877"/>
    </source>
</evidence>
<name>A0A5C1Y8K0_9MICO</name>
<comment type="similarity">
    <text evidence="1 5 6">Belongs to the universal ribosomal protein uL13 family.</text>
</comment>
<evidence type="ECO:0000256" key="7">
    <source>
        <dbReference type="RuleBase" id="RU003878"/>
    </source>
</evidence>
<sequence length="148" mass="16172">MTRTFSPKPADIKREWIVIDATDVVLGRLASHAAAILRGKHKPTFAPHVDGGDFVIIVNAEKVALTGAKLEQKKAYRHSGYPGGLSATSYTELLEKHPTRAVEKAIRGMLPKNSLGRAQIKKLKVYAGAEHPHAAQQPKQYTLTQVAQ</sequence>
<dbReference type="NCBIfam" id="TIGR01066">
    <property type="entry name" value="rplM_bact"/>
    <property type="match status" value="1"/>
</dbReference>
<organism evidence="8 9">
    <name type="scientific">Protaetiibacter larvae</name>
    <dbReference type="NCBI Taxonomy" id="2592654"/>
    <lineage>
        <taxon>Bacteria</taxon>
        <taxon>Bacillati</taxon>
        <taxon>Actinomycetota</taxon>
        <taxon>Actinomycetes</taxon>
        <taxon>Micrococcales</taxon>
        <taxon>Microbacteriaceae</taxon>
        <taxon>Protaetiibacter</taxon>
    </lineage>
</organism>
<dbReference type="GO" id="GO:0006412">
    <property type="term" value="P:translation"/>
    <property type="evidence" value="ECO:0007669"/>
    <property type="project" value="UniProtKB-UniRule"/>
</dbReference>
<evidence type="ECO:0000256" key="3">
    <source>
        <dbReference type="ARBA" id="ARBA00023274"/>
    </source>
</evidence>
<dbReference type="RefSeq" id="WP_149324696.1">
    <property type="nucleotide sequence ID" value="NZ_CP043504.1"/>
</dbReference>
<keyword evidence="9" id="KW-1185">Reference proteome</keyword>
<dbReference type="GO" id="GO:0017148">
    <property type="term" value="P:negative regulation of translation"/>
    <property type="evidence" value="ECO:0007669"/>
    <property type="project" value="TreeGrafter"/>
</dbReference>
<dbReference type="PANTHER" id="PTHR11545">
    <property type="entry name" value="RIBOSOMAL PROTEIN L13"/>
    <property type="match status" value="1"/>
</dbReference>
<protein>
    <recommendedName>
        <fullName evidence="4 5">Large ribosomal subunit protein uL13</fullName>
    </recommendedName>
</protein>
<dbReference type="HAMAP" id="MF_01366">
    <property type="entry name" value="Ribosomal_uL13"/>
    <property type="match status" value="1"/>
</dbReference>
<evidence type="ECO:0000256" key="2">
    <source>
        <dbReference type="ARBA" id="ARBA00022980"/>
    </source>
</evidence>
<dbReference type="PANTHER" id="PTHR11545:SF2">
    <property type="entry name" value="LARGE RIBOSOMAL SUBUNIT PROTEIN UL13M"/>
    <property type="match status" value="1"/>
</dbReference>
<evidence type="ECO:0000256" key="1">
    <source>
        <dbReference type="ARBA" id="ARBA00006227"/>
    </source>
</evidence>
<dbReference type="PIRSF" id="PIRSF002181">
    <property type="entry name" value="Ribosomal_L13"/>
    <property type="match status" value="1"/>
</dbReference>
<dbReference type="GO" id="GO:0003735">
    <property type="term" value="F:structural constituent of ribosome"/>
    <property type="evidence" value="ECO:0007669"/>
    <property type="project" value="InterPro"/>
</dbReference>
<dbReference type="InterPro" id="IPR005823">
    <property type="entry name" value="Ribosomal_uL13_bac-type"/>
</dbReference>
<dbReference type="Gene3D" id="3.90.1180.10">
    <property type="entry name" value="Ribosomal protein L13"/>
    <property type="match status" value="1"/>
</dbReference>
<dbReference type="Pfam" id="PF00572">
    <property type="entry name" value="Ribosomal_L13"/>
    <property type="match status" value="1"/>
</dbReference>
<keyword evidence="2 5" id="KW-0689">Ribosomal protein</keyword>
<comment type="subunit">
    <text evidence="5">Part of the 50S ribosomal subunit.</text>
</comment>
<comment type="function">
    <text evidence="5 7">This protein is one of the early assembly proteins of the 50S ribosomal subunit, although it is not seen to bind rRNA by itself. It is important during the early stages of 50S assembly.</text>
</comment>
<dbReference type="InterPro" id="IPR036899">
    <property type="entry name" value="Ribosomal_uL13_sf"/>
</dbReference>
<dbReference type="SUPFAM" id="SSF52161">
    <property type="entry name" value="Ribosomal protein L13"/>
    <property type="match status" value="1"/>
</dbReference>
<keyword evidence="3 5" id="KW-0687">Ribonucleoprotein</keyword>
<evidence type="ECO:0000313" key="9">
    <source>
        <dbReference type="Proteomes" id="UP000322159"/>
    </source>
</evidence>
<gene>
    <name evidence="5 7 8" type="primary">rplM</name>
    <name evidence="8" type="ORF">FLP23_04140</name>
</gene>
<dbReference type="InterPro" id="IPR005822">
    <property type="entry name" value="Ribosomal_uL13"/>
</dbReference>
<dbReference type="GO" id="GO:0003729">
    <property type="term" value="F:mRNA binding"/>
    <property type="evidence" value="ECO:0007669"/>
    <property type="project" value="TreeGrafter"/>
</dbReference>
<dbReference type="CDD" id="cd00392">
    <property type="entry name" value="Ribosomal_L13"/>
    <property type="match status" value="1"/>
</dbReference>